<dbReference type="PANTHER" id="PTHR10656:SF69">
    <property type="entry name" value="MAB-21-LIKE HHH_H2TH-LIKE DOMAIN-CONTAINING PROTEIN"/>
    <property type="match status" value="1"/>
</dbReference>
<protein>
    <submittedName>
        <fullName evidence="5">Cyclic GMP-AMP synthase</fullName>
    </submittedName>
</protein>
<evidence type="ECO:0000259" key="4">
    <source>
        <dbReference type="Pfam" id="PF20266"/>
    </source>
</evidence>
<dbReference type="InterPro" id="IPR046906">
    <property type="entry name" value="Mab-21_HhH/H2TH-like"/>
</dbReference>
<name>A0A210QQ88_MIZYE</name>
<evidence type="ECO:0000256" key="2">
    <source>
        <dbReference type="SAM" id="Phobius"/>
    </source>
</evidence>
<proteinExistence type="inferred from homology"/>
<reference evidence="5 6" key="1">
    <citation type="journal article" date="2017" name="Nat. Ecol. Evol.">
        <title>Scallop genome provides insights into evolution of bilaterian karyotype and development.</title>
        <authorList>
            <person name="Wang S."/>
            <person name="Zhang J."/>
            <person name="Jiao W."/>
            <person name="Li J."/>
            <person name="Xun X."/>
            <person name="Sun Y."/>
            <person name="Guo X."/>
            <person name="Huan P."/>
            <person name="Dong B."/>
            <person name="Zhang L."/>
            <person name="Hu X."/>
            <person name="Sun X."/>
            <person name="Wang J."/>
            <person name="Zhao C."/>
            <person name="Wang Y."/>
            <person name="Wang D."/>
            <person name="Huang X."/>
            <person name="Wang R."/>
            <person name="Lv J."/>
            <person name="Li Y."/>
            <person name="Zhang Z."/>
            <person name="Liu B."/>
            <person name="Lu W."/>
            <person name="Hui Y."/>
            <person name="Liang J."/>
            <person name="Zhou Z."/>
            <person name="Hou R."/>
            <person name="Li X."/>
            <person name="Liu Y."/>
            <person name="Li H."/>
            <person name="Ning X."/>
            <person name="Lin Y."/>
            <person name="Zhao L."/>
            <person name="Xing Q."/>
            <person name="Dou J."/>
            <person name="Li Y."/>
            <person name="Mao J."/>
            <person name="Guo H."/>
            <person name="Dou H."/>
            <person name="Li T."/>
            <person name="Mu C."/>
            <person name="Jiang W."/>
            <person name="Fu Q."/>
            <person name="Fu X."/>
            <person name="Miao Y."/>
            <person name="Liu J."/>
            <person name="Yu Q."/>
            <person name="Li R."/>
            <person name="Liao H."/>
            <person name="Li X."/>
            <person name="Kong Y."/>
            <person name="Jiang Z."/>
            <person name="Chourrout D."/>
            <person name="Li R."/>
            <person name="Bao Z."/>
        </authorList>
    </citation>
    <scope>NUCLEOTIDE SEQUENCE [LARGE SCALE GENOMIC DNA]</scope>
    <source>
        <strain evidence="5 6">PY_sf001</strain>
    </source>
</reference>
<dbReference type="Pfam" id="PF03281">
    <property type="entry name" value="Mab-21"/>
    <property type="match status" value="1"/>
</dbReference>
<feature type="transmembrane region" description="Helical" evidence="2">
    <location>
        <begin position="584"/>
        <end position="602"/>
    </location>
</feature>
<dbReference type="Pfam" id="PF20266">
    <property type="entry name" value="Mab-21_C"/>
    <property type="match status" value="1"/>
</dbReference>
<gene>
    <name evidence="5" type="ORF">KP79_PYT00805</name>
</gene>
<evidence type="ECO:0000313" key="5">
    <source>
        <dbReference type="EMBL" id="OWF50902.1"/>
    </source>
</evidence>
<sequence>MDGSGMETGKLDDTENERRSVLLSRLLEREFLLTQEAVDIKRRTLLMSEWLSNDEDRNMHEFKAGSRSEGVDMVDSDNDILFTDRLVTVLYPDQYVPQNSSPRTILFMKEAHDCRPGFVSLKIGQLGKRGRPALLDAIIQKGDTYFVSSDIYREQCSNLLTKKGIKSFPNGPSNTVNMLTGTDSVICFPCNSWPKVANEWLTRTRLYGWPSEKLINSIGQSGCHIVPVGDKCSSHDTLLQWRVSFVAAERRLVHSLSHIQFKVYVLLKYFLKQIKGTLKDTVGDDDILCSYFMKILIFVAVENTSQRFWQERNFFLCFWFCFNILIDWVLEGYCPNYFIPAHNMFQRKVHGQHQRKLLEILNNCHRMKWMCFPHLLKSLSNPRTQAELQHPRDSQDIDCGVDITVINALRRAGPINRNVLKTMAKTLHLLSKSQTESEEIITYTYAMNTLSEIARIRADQGSMVDGQGNKSRYKTLRKCKHWLIPTASFGTNVLYLATFHFLMGDYKKSLEICIQVMPLASNFKQNVLHKSSEEKARYMLKYTGQGQTLLYRCRKEFKNVLIFFKEEPWMCLPHLHTELSKCNYIITICPLPYAVFLLFMCFHELGDTRGRDAALRQLRVVKYDHEQGGHQSCWVHYLLHICFKTLGDNHRADRAYREAELASASRRWRK</sequence>
<dbReference type="Proteomes" id="UP000242188">
    <property type="component" value="Unassembled WGS sequence"/>
</dbReference>
<comment type="similarity">
    <text evidence="1">Belongs to the mab-21 family.</text>
</comment>
<organism evidence="5 6">
    <name type="scientific">Mizuhopecten yessoensis</name>
    <name type="common">Japanese scallop</name>
    <name type="synonym">Patinopecten yessoensis</name>
    <dbReference type="NCBI Taxonomy" id="6573"/>
    <lineage>
        <taxon>Eukaryota</taxon>
        <taxon>Metazoa</taxon>
        <taxon>Spiralia</taxon>
        <taxon>Lophotrochozoa</taxon>
        <taxon>Mollusca</taxon>
        <taxon>Bivalvia</taxon>
        <taxon>Autobranchia</taxon>
        <taxon>Pteriomorphia</taxon>
        <taxon>Pectinida</taxon>
        <taxon>Pectinoidea</taxon>
        <taxon>Pectinidae</taxon>
        <taxon>Mizuhopecten</taxon>
    </lineage>
</organism>
<keyword evidence="2" id="KW-0472">Membrane</keyword>
<accession>A0A210QQ88</accession>
<dbReference type="InterPro" id="IPR024810">
    <property type="entry name" value="MAB21L/cGLR"/>
</dbReference>
<keyword evidence="2" id="KW-1133">Transmembrane helix</keyword>
<dbReference type="AlphaFoldDB" id="A0A210QQ88"/>
<keyword evidence="6" id="KW-1185">Reference proteome</keyword>
<comment type="caution">
    <text evidence="5">The sequence shown here is derived from an EMBL/GenBank/DDBJ whole genome shotgun (WGS) entry which is preliminary data.</text>
</comment>
<evidence type="ECO:0000259" key="3">
    <source>
        <dbReference type="Pfam" id="PF03281"/>
    </source>
</evidence>
<dbReference type="SMART" id="SM01265">
    <property type="entry name" value="Mab-21"/>
    <property type="match status" value="1"/>
</dbReference>
<evidence type="ECO:0000313" key="6">
    <source>
        <dbReference type="Proteomes" id="UP000242188"/>
    </source>
</evidence>
<dbReference type="OrthoDB" id="5950246at2759"/>
<feature type="domain" description="Mab-21-like nucleotidyltransferase" evidence="3">
    <location>
        <begin position="116"/>
        <end position="254"/>
    </location>
</feature>
<keyword evidence="2" id="KW-0812">Transmembrane</keyword>
<evidence type="ECO:0000256" key="1">
    <source>
        <dbReference type="ARBA" id="ARBA00008307"/>
    </source>
</evidence>
<dbReference type="PANTHER" id="PTHR10656">
    <property type="entry name" value="CELL FATE DETERMINING PROTEIN MAB21-RELATED"/>
    <property type="match status" value="1"/>
</dbReference>
<feature type="domain" description="Mab-21-like HhH/H2TH-like" evidence="4">
    <location>
        <begin position="264"/>
        <end position="352"/>
    </location>
</feature>
<dbReference type="InterPro" id="IPR046903">
    <property type="entry name" value="Mab-21-like_nuc_Trfase"/>
</dbReference>
<dbReference type="EMBL" id="NEDP02002419">
    <property type="protein sequence ID" value="OWF50902.1"/>
    <property type="molecule type" value="Genomic_DNA"/>
</dbReference>
<dbReference type="Gene3D" id="1.10.1410.40">
    <property type="match status" value="1"/>
</dbReference>